<dbReference type="AlphaFoldDB" id="A0AA48GIP7"/>
<feature type="domain" description="4Fe-4S ferredoxin-type" evidence="1">
    <location>
        <begin position="282"/>
        <end position="311"/>
    </location>
</feature>
<protein>
    <submittedName>
        <fullName evidence="2">(Fe-S)-binding protein</fullName>
    </submittedName>
</protein>
<sequence length="430" mass="47256">MSHLTLKESYTTLAERLNRFPQGAPPGDLLYRILEVLFTPEEAGLVALLPIRPFTAGAAAEVWKRPVLEARGTLEALASRGMLLDLEVRGEQLFVLPPPMAGFFEFSMMRVGNGYDQKLLAELFHQYLNVEEDFVRELFAGGETQLGRVFVNERALTGPGLSVLDHERAGEVIRTASHMGVGTCYCRHKMDHLGRACEAPMDICMTFGNTTRSLIKHGIARRVDAREGLDLLDKARDHNLVQFGENVREQVAFICNCCGCCCEAMLAAKRFASLHPVATTNYLPRVAQEDCDGCGKCVGACPVEAMGLVSAGDPARPRRMKARVDADLCLGCGVCARVCAKGAIALEARGSRVLTPVNTAHRAVLMAIERGKLQNLIFDNQAHWNHRAMAAILGVVLRLPPVKQVMASRQMKSRYLDRLLAAGTPVHREH</sequence>
<dbReference type="SUPFAM" id="SSF46548">
    <property type="entry name" value="alpha-helical ferredoxin"/>
    <property type="match status" value="1"/>
</dbReference>
<dbReference type="RefSeq" id="WP_316414914.1">
    <property type="nucleotide sequence ID" value="NZ_AP027080.1"/>
</dbReference>
<dbReference type="SUPFAM" id="SSF54862">
    <property type="entry name" value="4Fe-4S ferredoxins"/>
    <property type="match status" value="1"/>
</dbReference>
<dbReference type="KEGG" id="msil:METEAL_11860"/>
<feature type="domain" description="4Fe-4S ferredoxin-type" evidence="1">
    <location>
        <begin position="320"/>
        <end position="349"/>
    </location>
</feature>
<name>A0AA48GIP7_9BACT</name>
<accession>A0AA48GIP7</accession>
<dbReference type="Proteomes" id="UP001238179">
    <property type="component" value="Chromosome"/>
</dbReference>
<dbReference type="Pfam" id="PF12838">
    <property type="entry name" value="Fer4_7"/>
    <property type="match status" value="1"/>
</dbReference>
<gene>
    <name evidence="2" type="ORF">METEAL_11860</name>
</gene>
<dbReference type="EMBL" id="AP027080">
    <property type="protein sequence ID" value="BDU72012.1"/>
    <property type="molecule type" value="Genomic_DNA"/>
</dbReference>
<dbReference type="PROSITE" id="PS51379">
    <property type="entry name" value="4FE4S_FER_2"/>
    <property type="match status" value="2"/>
</dbReference>
<evidence type="ECO:0000313" key="3">
    <source>
        <dbReference type="Proteomes" id="UP001238179"/>
    </source>
</evidence>
<organism evidence="2 3">
    <name type="scientific">Mesoterricola silvestris</name>
    <dbReference type="NCBI Taxonomy" id="2927979"/>
    <lineage>
        <taxon>Bacteria</taxon>
        <taxon>Pseudomonadati</taxon>
        <taxon>Acidobacteriota</taxon>
        <taxon>Holophagae</taxon>
        <taxon>Holophagales</taxon>
        <taxon>Holophagaceae</taxon>
        <taxon>Mesoterricola</taxon>
    </lineage>
</organism>
<reference evidence="3" key="1">
    <citation type="journal article" date="2023" name="Int. J. Syst. Evol. Microbiol.">
        <title>Mesoterricola silvestris gen. nov., sp. nov., Mesoterricola sediminis sp. nov., Geothrix oryzae sp. nov., Geothrix edaphica sp. nov., Geothrix rubra sp. nov., and Geothrix limicola sp. nov., six novel members of Acidobacteriota isolated from soils.</title>
        <authorList>
            <person name="Itoh H."/>
            <person name="Sugisawa Y."/>
            <person name="Mise K."/>
            <person name="Xu Z."/>
            <person name="Kuniyasu M."/>
            <person name="Ushijima N."/>
            <person name="Kawano K."/>
            <person name="Kobayashi E."/>
            <person name="Shiratori Y."/>
            <person name="Masuda Y."/>
            <person name="Senoo K."/>
        </authorList>
    </citation>
    <scope>NUCLEOTIDE SEQUENCE [LARGE SCALE GENOMIC DNA]</scope>
    <source>
        <strain evidence="3">W79</strain>
    </source>
</reference>
<dbReference type="InterPro" id="IPR017896">
    <property type="entry name" value="4Fe4S_Fe-S-bd"/>
</dbReference>
<proteinExistence type="predicted"/>
<evidence type="ECO:0000259" key="1">
    <source>
        <dbReference type="PROSITE" id="PS51379"/>
    </source>
</evidence>
<evidence type="ECO:0000313" key="2">
    <source>
        <dbReference type="EMBL" id="BDU72012.1"/>
    </source>
</evidence>
<keyword evidence="3" id="KW-1185">Reference proteome</keyword>
<dbReference type="Gene3D" id="3.30.70.20">
    <property type="match status" value="1"/>
</dbReference>